<evidence type="ECO:0000259" key="1">
    <source>
        <dbReference type="Pfam" id="PF23210"/>
    </source>
</evidence>
<dbReference type="Pfam" id="PF23210">
    <property type="entry name" value="HEAT_Maestro_2"/>
    <property type="match status" value="1"/>
</dbReference>
<dbReference type="InterPro" id="IPR016024">
    <property type="entry name" value="ARM-type_fold"/>
</dbReference>
<dbReference type="PANTHER" id="PTHR23120:SF0">
    <property type="entry name" value="MAESTRO HEAT-LIKE REPEAT FAMILY MEMBER 1"/>
    <property type="match status" value="1"/>
</dbReference>
<dbReference type="GO" id="GO:0005737">
    <property type="term" value="C:cytoplasm"/>
    <property type="evidence" value="ECO:0007669"/>
    <property type="project" value="TreeGrafter"/>
</dbReference>
<dbReference type="InterPro" id="IPR055408">
    <property type="entry name" value="HEAT_MROH2B-like"/>
</dbReference>
<name>A0A3M7SDZ4_BRAPC</name>
<evidence type="ECO:0000313" key="3">
    <source>
        <dbReference type="Proteomes" id="UP000276133"/>
    </source>
</evidence>
<dbReference type="Proteomes" id="UP000276133">
    <property type="component" value="Unassembled WGS sequence"/>
</dbReference>
<dbReference type="InterPro" id="IPR011989">
    <property type="entry name" value="ARM-like"/>
</dbReference>
<feature type="domain" description="MROH2B-like HEAT-repeats" evidence="1">
    <location>
        <begin position="2"/>
        <end position="241"/>
    </location>
</feature>
<dbReference type="PANTHER" id="PTHR23120">
    <property type="entry name" value="MAESTRO-RELATED HEAT DOMAIN-CONTAINING"/>
    <property type="match status" value="1"/>
</dbReference>
<keyword evidence="3" id="KW-1185">Reference proteome</keyword>
<organism evidence="2 3">
    <name type="scientific">Brachionus plicatilis</name>
    <name type="common">Marine rotifer</name>
    <name type="synonym">Brachionus muelleri</name>
    <dbReference type="NCBI Taxonomy" id="10195"/>
    <lineage>
        <taxon>Eukaryota</taxon>
        <taxon>Metazoa</taxon>
        <taxon>Spiralia</taxon>
        <taxon>Gnathifera</taxon>
        <taxon>Rotifera</taxon>
        <taxon>Eurotatoria</taxon>
        <taxon>Monogononta</taxon>
        <taxon>Pseudotrocha</taxon>
        <taxon>Ploima</taxon>
        <taxon>Brachionidae</taxon>
        <taxon>Brachionus</taxon>
    </lineage>
</organism>
<dbReference type="InterPro" id="IPR045206">
    <property type="entry name" value="Maestro_heat-like_prot"/>
</dbReference>
<gene>
    <name evidence="2" type="ORF">BpHYR1_005511</name>
</gene>
<accession>A0A3M7SDZ4</accession>
<dbReference type="STRING" id="10195.A0A3M7SDZ4"/>
<dbReference type="Gene3D" id="1.25.10.10">
    <property type="entry name" value="Leucine-rich Repeat Variant"/>
    <property type="match status" value="1"/>
</dbReference>
<dbReference type="OrthoDB" id="1884734at2759"/>
<evidence type="ECO:0000313" key="2">
    <source>
        <dbReference type="EMBL" id="RNA34033.1"/>
    </source>
</evidence>
<dbReference type="SUPFAM" id="SSF48371">
    <property type="entry name" value="ARM repeat"/>
    <property type="match status" value="1"/>
</dbReference>
<dbReference type="EMBL" id="REGN01001532">
    <property type="protein sequence ID" value="RNA34033.1"/>
    <property type="molecule type" value="Genomic_DNA"/>
</dbReference>
<comment type="caution">
    <text evidence="2">The sequence shown here is derived from an EMBL/GenBank/DDBJ whole genome shotgun (WGS) entry which is preliminary data.</text>
</comment>
<protein>
    <submittedName>
        <fullName evidence="2">Maestro heat-like repeat-containing family member 1</fullName>
    </submittedName>
</protein>
<dbReference type="AlphaFoldDB" id="A0A3M7SDZ4"/>
<reference evidence="2 3" key="1">
    <citation type="journal article" date="2018" name="Sci. Rep.">
        <title>Genomic signatures of local adaptation to the degree of environmental predictability in rotifers.</title>
        <authorList>
            <person name="Franch-Gras L."/>
            <person name="Hahn C."/>
            <person name="Garcia-Roger E.M."/>
            <person name="Carmona M.J."/>
            <person name="Serra M."/>
            <person name="Gomez A."/>
        </authorList>
    </citation>
    <scope>NUCLEOTIDE SEQUENCE [LARGE SCALE GENOMIC DNA]</scope>
    <source>
        <strain evidence="2">HYR1</strain>
    </source>
</reference>
<proteinExistence type="predicted"/>
<sequence length="255" mass="29311">MIPFLLQKLEQNNEKNRIGSLTILRHIINSCEEQMMNKKQIVISGLRLLLNESNNRIKKQLIQTIISMAYHDYLHLEGGFLMIEFIIKQCCLLDDQKKNNFDDASNEHLRLSAESILTLLATTVNNMHQILWPALLEYLTNNDYSRASNILCKNLAHIAEQKRESDAEDYLINYDSFINVPKPFEILVRLIVLCGCPLNGNNRGLNILNLMKNMGPNIDSSIVDLWDSVIPKLILNFEGNILIKNNKVKMLCCEL</sequence>